<feature type="transmembrane region" description="Helical" evidence="8">
    <location>
        <begin position="584"/>
        <end position="613"/>
    </location>
</feature>
<dbReference type="InterPro" id="IPR052702">
    <property type="entry name" value="MscS-like_channel"/>
</dbReference>
<evidence type="ECO:0000259" key="11">
    <source>
        <dbReference type="Pfam" id="PF21082"/>
    </source>
</evidence>
<evidence type="ECO:0000256" key="3">
    <source>
        <dbReference type="ARBA" id="ARBA00022475"/>
    </source>
</evidence>
<reference evidence="12" key="1">
    <citation type="submission" date="2018-06" db="EMBL/GenBank/DDBJ databases">
        <authorList>
            <person name="Zhirakovskaya E."/>
        </authorList>
    </citation>
    <scope>NUCLEOTIDE SEQUENCE</scope>
</reference>
<dbReference type="Gene3D" id="3.30.70.100">
    <property type="match status" value="1"/>
</dbReference>
<evidence type="ECO:0000256" key="4">
    <source>
        <dbReference type="ARBA" id="ARBA00022692"/>
    </source>
</evidence>
<evidence type="ECO:0000256" key="5">
    <source>
        <dbReference type="ARBA" id="ARBA00022989"/>
    </source>
</evidence>
<dbReference type="InterPro" id="IPR022249">
    <property type="entry name" value="DUF3772"/>
</dbReference>
<dbReference type="PANTHER" id="PTHR30347:SF1">
    <property type="entry name" value="MECHANOSENSITIVE CHANNEL MSCK"/>
    <property type="match status" value="1"/>
</dbReference>
<dbReference type="AlphaFoldDB" id="A0A3B0T0M5"/>
<dbReference type="PANTHER" id="PTHR30347">
    <property type="entry name" value="POTASSIUM CHANNEL RELATED"/>
    <property type="match status" value="1"/>
</dbReference>
<evidence type="ECO:0000256" key="2">
    <source>
        <dbReference type="ARBA" id="ARBA00008017"/>
    </source>
</evidence>
<feature type="transmembrane region" description="Helical" evidence="8">
    <location>
        <begin position="286"/>
        <end position="305"/>
    </location>
</feature>
<feature type="transmembrane region" description="Helical" evidence="8">
    <location>
        <begin position="465"/>
        <end position="487"/>
    </location>
</feature>
<feature type="transmembrane region" description="Helical" evidence="8">
    <location>
        <begin position="357"/>
        <end position="379"/>
    </location>
</feature>
<dbReference type="EMBL" id="UOEG01000240">
    <property type="protein sequence ID" value="VAW02374.1"/>
    <property type="molecule type" value="Genomic_DNA"/>
</dbReference>
<dbReference type="Gene3D" id="1.10.287.1260">
    <property type="match status" value="1"/>
</dbReference>
<keyword evidence="3" id="KW-1003">Cell membrane</keyword>
<dbReference type="InterPro" id="IPR006685">
    <property type="entry name" value="MscS_channel_2nd"/>
</dbReference>
<feature type="transmembrane region" description="Helical" evidence="8">
    <location>
        <begin position="204"/>
        <end position="221"/>
    </location>
</feature>
<evidence type="ECO:0000259" key="10">
    <source>
        <dbReference type="Pfam" id="PF12607"/>
    </source>
</evidence>
<feature type="transmembrane region" description="Helical" evidence="8">
    <location>
        <begin position="555"/>
        <end position="578"/>
    </location>
</feature>
<dbReference type="InterPro" id="IPR011066">
    <property type="entry name" value="MscS_channel_C_sf"/>
</dbReference>
<feature type="region of interest" description="Disordered" evidence="7">
    <location>
        <begin position="775"/>
        <end position="804"/>
    </location>
</feature>
<feature type="transmembrane region" description="Helical" evidence="8">
    <location>
        <begin position="242"/>
        <end position="271"/>
    </location>
</feature>
<keyword evidence="5 8" id="KW-1133">Transmembrane helix</keyword>
<dbReference type="GO" id="GO:0055085">
    <property type="term" value="P:transmembrane transport"/>
    <property type="evidence" value="ECO:0007669"/>
    <property type="project" value="InterPro"/>
</dbReference>
<accession>A0A3B0T0M5</accession>
<dbReference type="InterPro" id="IPR049278">
    <property type="entry name" value="MS_channel_C"/>
</dbReference>
<dbReference type="Pfam" id="PF21082">
    <property type="entry name" value="MS_channel_3rd"/>
    <property type="match status" value="1"/>
</dbReference>
<dbReference type="InterPro" id="IPR023408">
    <property type="entry name" value="MscS_beta-dom_sf"/>
</dbReference>
<keyword evidence="4 8" id="KW-0812">Transmembrane</keyword>
<sequence length="804" mass="87706">MITLLRTLLLTFSLLLAPTVIMLPTGQAHAQQPVSGPDYATWEKTALRAENAIEAGRASTQALEGLRIELRKWREQFNTEKNANAKTIATVQAQLDALGPVPEDGNEAEDVAQRRDQLNQQLKRLSGPVKIADLAYSRANGLISGIDQIIRERQTKALLELGPSPLNPVHWRNGMSALYGSASTIRSEISAAWKNPAQRDEFKAQLPVMIVLALLGFVLVVRGRYWSEILARRLQKGRESAAWWVITFIVSLGELLLPFAGMVALVIAVYATGLVGLRGDLLLPKLLPAVFIFLLARWLSTRIFPRNKLRALPLQLNSVQRRAGRLYGGCLGLVIAVFYLLSQMAELGDWPDAARNAVLFPVLIVAGFLLSRMARLLLIHSRAGGDDSGEETFRDKIFRLLSRAMLMLAVAAPALAAIGYFRAAQSLMLPSLLSLLLLGVLLVLQRLVSEVYTLLSGNKDDAADSLLPVLAGMLIMLISLPLFALIWGARVADLTELWIRFTEGVYIGGTQVSPQVFLSFAIVFMIGYMITRLLQGVLKNTVLPKTKMDAGGRNAIVSGVGYLGIFLAALIAITSAGIDLSSLAIVAGALSVGIGFGLQNIVSNFVSGIILLVERPISEGDWIEVGGQHGVVRDISVRSTRIETFDRSDVIVPNSDLISGTVTNYTRGNTIGRVKVQVGVAYGTDTRRVEKILLEIAQTHPMVLANPTPSIVFQQFGASSLDFEIRAILRDVNSVLSVQSDMNHEIARRFAEEDIEIPFEQRDIWIRNPEAMSGAEKLGMSKTKPTALQPGQKDSEDNDAGDGE</sequence>
<dbReference type="InterPro" id="IPR011014">
    <property type="entry name" value="MscS_channel_TM-2"/>
</dbReference>
<feature type="transmembrane region" description="Helical" evidence="8">
    <location>
        <begin position="516"/>
        <end position="534"/>
    </location>
</feature>
<evidence type="ECO:0000256" key="8">
    <source>
        <dbReference type="SAM" id="Phobius"/>
    </source>
</evidence>
<gene>
    <name evidence="12" type="ORF">MNBD_ALPHA07-1344</name>
</gene>
<evidence type="ECO:0000259" key="9">
    <source>
        <dbReference type="Pfam" id="PF00924"/>
    </source>
</evidence>
<dbReference type="SUPFAM" id="SSF82861">
    <property type="entry name" value="Mechanosensitive channel protein MscS (YggB), transmembrane region"/>
    <property type="match status" value="1"/>
</dbReference>
<name>A0A3B0T0M5_9ZZZZ</name>
<comment type="subcellular location">
    <subcellularLocation>
        <location evidence="1">Cell membrane</location>
        <topology evidence="1">Multi-pass membrane protein</topology>
    </subcellularLocation>
</comment>
<dbReference type="GO" id="GO:0005886">
    <property type="term" value="C:plasma membrane"/>
    <property type="evidence" value="ECO:0007669"/>
    <property type="project" value="UniProtKB-SubCell"/>
</dbReference>
<evidence type="ECO:0000256" key="1">
    <source>
        <dbReference type="ARBA" id="ARBA00004651"/>
    </source>
</evidence>
<feature type="domain" description="Mechanosensitive ion channel MscS C-terminal" evidence="11">
    <location>
        <begin position="674"/>
        <end position="757"/>
    </location>
</feature>
<feature type="domain" description="DUF3772" evidence="10">
    <location>
        <begin position="130"/>
        <end position="185"/>
    </location>
</feature>
<feature type="transmembrane region" description="Helical" evidence="8">
    <location>
        <begin position="326"/>
        <end position="345"/>
    </location>
</feature>
<organism evidence="12">
    <name type="scientific">hydrothermal vent metagenome</name>
    <dbReference type="NCBI Taxonomy" id="652676"/>
    <lineage>
        <taxon>unclassified sequences</taxon>
        <taxon>metagenomes</taxon>
        <taxon>ecological metagenomes</taxon>
    </lineage>
</organism>
<feature type="transmembrane region" description="Helical" evidence="8">
    <location>
        <begin position="400"/>
        <end position="421"/>
    </location>
</feature>
<feature type="domain" description="Mechanosensitive ion channel MscS" evidence="9">
    <location>
        <begin position="600"/>
        <end position="667"/>
    </location>
</feature>
<feature type="transmembrane region" description="Helical" evidence="8">
    <location>
        <begin position="427"/>
        <end position="444"/>
    </location>
</feature>
<dbReference type="Pfam" id="PF00924">
    <property type="entry name" value="MS_channel_2nd"/>
    <property type="match status" value="1"/>
</dbReference>
<evidence type="ECO:0000256" key="6">
    <source>
        <dbReference type="ARBA" id="ARBA00023136"/>
    </source>
</evidence>
<dbReference type="InterPro" id="IPR010920">
    <property type="entry name" value="LSM_dom_sf"/>
</dbReference>
<evidence type="ECO:0000256" key="7">
    <source>
        <dbReference type="SAM" id="MobiDB-lite"/>
    </source>
</evidence>
<dbReference type="SUPFAM" id="SSF50182">
    <property type="entry name" value="Sm-like ribonucleoproteins"/>
    <property type="match status" value="1"/>
</dbReference>
<proteinExistence type="inferred from homology"/>
<dbReference type="Gene3D" id="2.30.30.60">
    <property type="match status" value="1"/>
</dbReference>
<comment type="similarity">
    <text evidence="2">Belongs to the MscS (TC 1.A.23) family.</text>
</comment>
<evidence type="ECO:0000313" key="12">
    <source>
        <dbReference type="EMBL" id="VAW02374.1"/>
    </source>
</evidence>
<protein>
    <submittedName>
        <fullName evidence="12">Potassium efflux system KefA protein / Small-conductance mechanosensitive channel</fullName>
    </submittedName>
</protein>
<dbReference type="Pfam" id="PF12607">
    <property type="entry name" value="DUF3772"/>
    <property type="match status" value="1"/>
</dbReference>
<keyword evidence="6 8" id="KW-0472">Membrane</keyword>
<dbReference type="SUPFAM" id="SSF82689">
    <property type="entry name" value="Mechanosensitive channel protein MscS (YggB), C-terminal domain"/>
    <property type="match status" value="1"/>
</dbReference>